<gene>
    <name evidence="2" type="ORF">SRAS04492_LOCUS5894</name>
</gene>
<feature type="compositionally biased region" description="Low complexity" evidence="1">
    <location>
        <begin position="21"/>
        <end position="31"/>
    </location>
</feature>
<feature type="region of interest" description="Disordered" evidence="1">
    <location>
        <begin position="1"/>
        <end position="109"/>
    </location>
</feature>
<accession>A0A7S3CS03</accession>
<protein>
    <submittedName>
        <fullName evidence="2">Uncharacterized protein</fullName>
    </submittedName>
</protein>
<evidence type="ECO:0000256" key="1">
    <source>
        <dbReference type="SAM" id="MobiDB-lite"/>
    </source>
</evidence>
<dbReference type="EMBL" id="HBIA01011609">
    <property type="protein sequence ID" value="CAE0234092.1"/>
    <property type="molecule type" value="Transcribed_RNA"/>
</dbReference>
<sequence length="125" mass="13658">MGPAPRAVIAPPEAPPEKIPTPDTLPGLDDPFWNPYRDRPTEPETLPEQPKTPPPAEPQIAPDEGDGDDGGKKTPGKRPPTTRQELRTLPVTKSMIGQQQPPSAYTTKGLFQQSTFNKYSSLFSK</sequence>
<feature type="compositionally biased region" description="Polar residues" evidence="1">
    <location>
        <begin position="95"/>
        <end position="109"/>
    </location>
</feature>
<organism evidence="2">
    <name type="scientific">Strombidium rassoulzadegani</name>
    <dbReference type="NCBI Taxonomy" id="1082188"/>
    <lineage>
        <taxon>Eukaryota</taxon>
        <taxon>Sar</taxon>
        <taxon>Alveolata</taxon>
        <taxon>Ciliophora</taxon>
        <taxon>Intramacronucleata</taxon>
        <taxon>Spirotrichea</taxon>
        <taxon>Oligotrichia</taxon>
        <taxon>Strombidiidae</taxon>
        <taxon>Strombidium</taxon>
    </lineage>
</organism>
<name>A0A7S3CS03_9SPIT</name>
<evidence type="ECO:0000313" key="2">
    <source>
        <dbReference type="EMBL" id="CAE0234092.1"/>
    </source>
</evidence>
<reference evidence="2" key="1">
    <citation type="submission" date="2021-01" db="EMBL/GenBank/DDBJ databases">
        <authorList>
            <person name="Corre E."/>
            <person name="Pelletier E."/>
            <person name="Niang G."/>
            <person name="Scheremetjew M."/>
            <person name="Finn R."/>
            <person name="Kale V."/>
            <person name="Holt S."/>
            <person name="Cochrane G."/>
            <person name="Meng A."/>
            <person name="Brown T."/>
            <person name="Cohen L."/>
        </authorList>
    </citation>
    <scope>NUCLEOTIDE SEQUENCE</scope>
    <source>
        <strain evidence="2">Ras09</strain>
    </source>
</reference>
<proteinExistence type="predicted"/>
<dbReference type="AlphaFoldDB" id="A0A7S3CS03"/>
<feature type="compositionally biased region" description="Low complexity" evidence="1">
    <location>
        <begin position="1"/>
        <end position="11"/>
    </location>
</feature>